<dbReference type="InterPro" id="IPR035892">
    <property type="entry name" value="C2_domain_sf"/>
</dbReference>
<dbReference type="SMART" id="SM00239">
    <property type="entry name" value="C2"/>
    <property type="match status" value="1"/>
</dbReference>
<evidence type="ECO:0000259" key="2">
    <source>
        <dbReference type="PROSITE" id="PS50004"/>
    </source>
</evidence>
<dbReference type="PANTHER" id="PTHR10480:SF12">
    <property type="entry name" value="UNC-13, ISOFORM E"/>
    <property type="match status" value="1"/>
</dbReference>
<dbReference type="PROSITE" id="PS50004">
    <property type="entry name" value="C2"/>
    <property type="match status" value="1"/>
</dbReference>
<gene>
    <name evidence="4" type="primary">LOC106473720</name>
</gene>
<feature type="region of interest" description="Disordered" evidence="1">
    <location>
        <begin position="420"/>
        <end position="441"/>
    </location>
</feature>
<organism evidence="3 4">
    <name type="scientific">Limulus polyphemus</name>
    <name type="common">Atlantic horseshoe crab</name>
    <dbReference type="NCBI Taxonomy" id="6850"/>
    <lineage>
        <taxon>Eukaryota</taxon>
        <taxon>Metazoa</taxon>
        <taxon>Ecdysozoa</taxon>
        <taxon>Arthropoda</taxon>
        <taxon>Chelicerata</taxon>
        <taxon>Merostomata</taxon>
        <taxon>Xiphosura</taxon>
        <taxon>Limulidae</taxon>
        <taxon>Limulus</taxon>
    </lineage>
</organism>
<dbReference type="RefSeq" id="XP_013789852.1">
    <property type="nucleotide sequence ID" value="XM_013934398.1"/>
</dbReference>
<sequence length="543" mass="62275">AAEKSSKHGAEDKANNIIMAIKERMKIREREKPEVFELIRLTFSVDPDTHIDALHQAEQSMMEGTSNWSAKIAITVICAQGLIAKDKSGTSDPYVTVQVGKTKKRTHTMPQDLNPVWNEKFYFECHNSSDRIKVRVWDEDNDLKSKLRQKLTRESDDFLGQSIIEVRTLSGEMDVWYNLEKRTDKSAVSGAIRLHISVEIKGEEKVAPYHVQYTCLHENLFHYLCEKCGGNVKLPVAKGDDAWKVYFDNTSEEIVDEFSMRYGIESIYQAMTHFHCLSIKYMCQGVPAVMSTLLANINAYYAHTTASSAVSASDRFAASNFGKEKFIKLLDQLHNSLRIDLSMYRNNFPASSPEKLQDLKSTVDLLTSITFFRMKVQELSSPPRASTVVKDCVKACLRSTYQFLFENCYDLYSREFQVDPQEQKGQDSSSREGSSDDHGPSLNNLDFWHKLIALMVSVIEEDRNTYVPVLNQFPQELNVGQLSASTMWSLFAVDIKYALDEHEQHRLCKSSAYMNLHFKVKWFYNNYVKDIPTYKETVPEYPT</sequence>
<feature type="non-terminal residue" evidence="4">
    <location>
        <position position="1"/>
    </location>
</feature>
<dbReference type="CDD" id="cd04027">
    <property type="entry name" value="C2B_Munc13"/>
    <property type="match status" value="1"/>
</dbReference>
<dbReference type="PANTHER" id="PTHR10480">
    <property type="entry name" value="PROTEIN UNC-13 HOMOLOG"/>
    <property type="match status" value="1"/>
</dbReference>
<feature type="compositionally biased region" description="Basic and acidic residues" evidence="1">
    <location>
        <begin position="420"/>
        <end position="439"/>
    </location>
</feature>
<dbReference type="Gene3D" id="2.60.40.150">
    <property type="entry name" value="C2 domain"/>
    <property type="match status" value="1"/>
</dbReference>
<feature type="domain" description="C2" evidence="2">
    <location>
        <begin position="53"/>
        <end position="177"/>
    </location>
</feature>
<dbReference type="InterPro" id="IPR037302">
    <property type="entry name" value="Unc-13_C2B"/>
</dbReference>
<dbReference type="InterPro" id="IPR027080">
    <property type="entry name" value="Unc-13"/>
</dbReference>
<dbReference type="GeneID" id="106473720"/>
<reference evidence="4" key="1">
    <citation type="submission" date="2025-08" db="UniProtKB">
        <authorList>
            <consortium name="RefSeq"/>
        </authorList>
    </citation>
    <scope>IDENTIFICATION</scope>
    <source>
        <tissue evidence="4">Muscle</tissue>
    </source>
</reference>
<evidence type="ECO:0000256" key="1">
    <source>
        <dbReference type="SAM" id="MobiDB-lite"/>
    </source>
</evidence>
<dbReference type="InterPro" id="IPR010439">
    <property type="entry name" value="MUN_dom"/>
</dbReference>
<evidence type="ECO:0000313" key="4">
    <source>
        <dbReference type="RefSeq" id="XP_013789852.1"/>
    </source>
</evidence>
<dbReference type="InterPro" id="IPR000008">
    <property type="entry name" value="C2_dom"/>
</dbReference>
<protein>
    <submittedName>
        <fullName evidence="4">Protein unc-13 homolog A-like</fullName>
    </submittedName>
</protein>
<keyword evidence="3" id="KW-1185">Reference proteome</keyword>
<dbReference type="PRINTS" id="PR00360">
    <property type="entry name" value="C2DOMAIN"/>
</dbReference>
<dbReference type="Pfam" id="PF00168">
    <property type="entry name" value="C2"/>
    <property type="match status" value="1"/>
</dbReference>
<accession>A0ABM1BW69</accession>
<dbReference type="SUPFAM" id="SSF49562">
    <property type="entry name" value="C2 domain (Calcium/lipid-binding domain, CaLB)"/>
    <property type="match status" value="1"/>
</dbReference>
<name>A0ABM1BW69_LIMPO</name>
<dbReference type="Proteomes" id="UP000694941">
    <property type="component" value="Unplaced"/>
</dbReference>
<dbReference type="Pfam" id="PF06292">
    <property type="entry name" value="MUN"/>
    <property type="match status" value="1"/>
</dbReference>
<proteinExistence type="predicted"/>
<evidence type="ECO:0000313" key="3">
    <source>
        <dbReference type="Proteomes" id="UP000694941"/>
    </source>
</evidence>
<dbReference type="SMART" id="SM01145">
    <property type="entry name" value="DUF1041"/>
    <property type="match status" value="1"/>
</dbReference>